<dbReference type="InterPro" id="IPR034660">
    <property type="entry name" value="DinB/YfiT-like"/>
</dbReference>
<sequence length="250" mass="26653">MATATAAAAGRTAAGAARRRFRQAETMSHHARNERHRLAELLAAAGPDAPTLCAGWTTTDLAAHLVLREHRMDAAAGIRIPFLAGWTAKVQERYARRPYPWLLSTFRDGPPLLSPFALPGADEGANTVEYYVHAEDVRRAAQDWTTDPDDAAGAAEDVDPGLTEALWGKLSPLARLETGPKAPVGLVLRRPDGRTVHARKSVPSVTVTGEPGELVLFAFGRGARARIGAEGDPEAVARLAEALPLPGRPS</sequence>
<dbReference type="RefSeq" id="WP_312889079.1">
    <property type="nucleotide sequence ID" value="NZ_JACCFS010000001.1"/>
</dbReference>
<dbReference type="NCBIfam" id="TIGR03083">
    <property type="entry name" value="maleylpyruvate isomerase family mycothiol-dependent enzyme"/>
    <property type="match status" value="1"/>
</dbReference>
<reference evidence="2 3" key="1">
    <citation type="submission" date="2020-07" db="EMBL/GenBank/DDBJ databases">
        <title>Sequencing the genomes of 1000 actinobacteria strains.</title>
        <authorList>
            <person name="Klenk H.-P."/>
        </authorList>
    </citation>
    <scope>NUCLEOTIDE SEQUENCE [LARGE SCALE GENOMIC DNA]</scope>
    <source>
        <strain evidence="2 3">DSM 44442</strain>
    </source>
</reference>
<evidence type="ECO:0000313" key="3">
    <source>
        <dbReference type="Proteomes" id="UP000572051"/>
    </source>
</evidence>
<feature type="region of interest" description="Disordered" evidence="1">
    <location>
        <begin position="1"/>
        <end position="32"/>
    </location>
</feature>
<feature type="compositionally biased region" description="Low complexity" evidence="1">
    <location>
        <begin position="1"/>
        <end position="16"/>
    </location>
</feature>
<dbReference type="SUPFAM" id="SSF109854">
    <property type="entry name" value="DinB/YfiT-like putative metalloenzymes"/>
    <property type="match status" value="1"/>
</dbReference>
<gene>
    <name evidence="2" type="ORF">HNR10_000608</name>
</gene>
<protein>
    <submittedName>
        <fullName evidence="2">Uncharacterized protein (TIGR03085 family)</fullName>
    </submittedName>
</protein>
<accession>A0A7Z0EIR9</accession>
<dbReference type="InterPro" id="IPR017519">
    <property type="entry name" value="CHP03085"/>
</dbReference>
<comment type="caution">
    <text evidence="2">The sequence shown here is derived from an EMBL/GenBank/DDBJ whole genome shotgun (WGS) entry which is preliminary data.</text>
</comment>
<keyword evidence="3" id="KW-1185">Reference proteome</keyword>
<dbReference type="Proteomes" id="UP000572051">
    <property type="component" value="Unassembled WGS sequence"/>
</dbReference>
<dbReference type="InterPro" id="IPR017517">
    <property type="entry name" value="Maleyloyr_isom"/>
</dbReference>
<organism evidence="2 3">
    <name type="scientific">Nocardiopsis aegyptia</name>
    <dbReference type="NCBI Taxonomy" id="220378"/>
    <lineage>
        <taxon>Bacteria</taxon>
        <taxon>Bacillati</taxon>
        <taxon>Actinomycetota</taxon>
        <taxon>Actinomycetes</taxon>
        <taxon>Streptosporangiales</taxon>
        <taxon>Nocardiopsidaceae</taxon>
        <taxon>Nocardiopsis</taxon>
    </lineage>
</organism>
<dbReference type="EMBL" id="JACCFS010000001">
    <property type="protein sequence ID" value="NYJ32727.1"/>
    <property type="molecule type" value="Genomic_DNA"/>
</dbReference>
<dbReference type="NCBIfam" id="TIGR03085">
    <property type="entry name" value="TIGR03085 family metal-binding protein"/>
    <property type="match status" value="1"/>
</dbReference>
<proteinExistence type="predicted"/>
<evidence type="ECO:0000313" key="2">
    <source>
        <dbReference type="EMBL" id="NYJ32727.1"/>
    </source>
</evidence>
<dbReference type="AlphaFoldDB" id="A0A7Z0EIR9"/>
<name>A0A7Z0EIR9_9ACTN</name>
<evidence type="ECO:0000256" key="1">
    <source>
        <dbReference type="SAM" id="MobiDB-lite"/>
    </source>
</evidence>